<dbReference type="Pfam" id="PF08501">
    <property type="entry name" value="Shikimate_dh_N"/>
    <property type="match status" value="1"/>
</dbReference>
<name>A0A6J7KDK3_9ZZZZ</name>
<dbReference type="CDD" id="cd01065">
    <property type="entry name" value="NAD_bind_Shikimate_DH"/>
    <property type="match status" value="1"/>
</dbReference>
<dbReference type="GO" id="GO:0019632">
    <property type="term" value="P:shikimate metabolic process"/>
    <property type="evidence" value="ECO:0007669"/>
    <property type="project" value="TreeGrafter"/>
</dbReference>
<proteinExistence type="predicted"/>
<dbReference type="SUPFAM" id="SSF53223">
    <property type="entry name" value="Aminoacid dehydrogenase-like, N-terminal domain"/>
    <property type="match status" value="1"/>
</dbReference>
<dbReference type="SUPFAM" id="SSF51735">
    <property type="entry name" value="NAD(P)-binding Rossmann-fold domains"/>
    <property type="match status" value="1"/>
</dbReference>
<dbReference type="PANTHER" id="PTHR21089:SF1">
    <property type="entry name" value="BIFUNCTIONAL 3-DEHYDROQUINATE DEHYDRATASE_SHIKIMATE DEHYDROGENASE, CHLOROPLASTIC"/>
    <property type="match status" value="1"/>
</dbReference>
<gene>
    <name evidence="2" type="ORF">UFOPK3828_00526</name>
</gene>
<dbReference type="Gene3D" id="3.40.50.10860">
    <property type="entry name" value="Leucine Dehydrogenase, chain A, domain 1"/>
    <property type="match status" value="1"/>
</dbReference>
<sequence>MIKAAVLGSPISHSLSPKIHSKAYEILGLENSYSAIEIDEATFPDFFNKIQSLGEDSDWTGFSLTMPLKEIVLNYCKSANEVTTAINSGNTLYKNNDSWFVTSTDYLAFQNLISVSKDSKIAIIGGGGTARAAIGSLNLKAKEVDVFLRSDKRMPDLIKAAPNLNVNMLEMGSDLGKYDLIIQTTPSGVFDQYAPLLKKANGVLLEALYKPWPTKLTQSYQDLGGEVISGKQLLVEQALYQIEIFSGIKFSFDEMRAQLLSHISED</sequence>
<dbReference type="PANTHER" id="PTHR21089">
    <property type="entry name" value="SHIKIMATE DEHYDROGENASE"/>
    <property type="match status" value="1"/>
</dbReference>
<feature type="domain" description="Shikimate dehydrogenase substrate binding N-terminal" evidence="1">
    <location>
        <begin position="6"/>
        <end position="92"/>
    </location>
</feature>
<reference evidence="2" key="1">
    <citation type="submission" date="2020-05" db="EMBL/GenBank/DDBJ databases">
        <authorList>
            <person name="Chiriac C."/>
            <person name="Salcher M."/>
            <person name="Ghai R."/>
            <person name="Kavagutti S V."/>
        </authorList>
    </citation>
    <scope>NUCLEOTIDE SEQUENCE</scope>
</reference>
<dbReference type="InterPro" id="IPR046346">
    <property type="entry name" value="Aminoacid_DH-like_N_sf"/>
</dbReference>
<dbReference type="GO" id="GO:0005829">
    <property type="term" value="C:cytosol"/>
    <property type="evidence" value="ECO:0007669"/>
    <property type="project" value="TreeGrafter"/>
</dbReference>
<evidence type="ECO:0000313" key="2">
    <source>
        <dbReference type="EMBL" id="CAB4953635.1"/>
    </source>
</evidence>
<dbReference type="InterPro" id="IPR013708">
    <property type="entry name" value="Shikimate_DH-bd_N"/>
</dbReference>
<dbReference type="InterPro" id="IPR022893">
    <property type="entry name" value="Shikimate_DH_fam"/>
</dbReference>
<dbReference type="AlphaFoldDB" id="A0A6J7KDK3"/>
<dbReference type="GO" id="GO:0004764">
    <property type="term" value="F:shikimate 3-dehydrogenase (NADP+) activity"/>
    <property type="evidence" value="ECO:0007669"/>
    <property type="project" value="InterPro"/>
</dbReference>
<dbReference type="InterPro" id="IPR036291">
    <property type="entry name" value="NAD(P)-bd_dom_sf"/>
</dbReference>
<dbReference type="GO" id="GO:0009423">
    <property type="term" value="P:chorismate biosynthetic process"/>
    <property type="evidence" value="ECO:0007669"/>
    <property type="project" value="TreeGrafter"/>
</dbReference>
<dbReference type="Gene3D" id="3.40.50.720">
    <property type="entry name" value="NAD(P)-binding Rossmann-like Domain"/>
    <property type="match status" value="1"/>
</dbReference>
<accession>A0A6J7KDK3</accession>
<organism evidence="2">
    <name type="scientific">freshwater metagenome</name>
    <dbReference type="NCBI Taxonomy" id="449393"/>
    <lineage>
        <taxon>unclassified sequences</taxon>
        <taxon>metagenomes</taxon>
        <taxon>ecological metagenomes</taxon>
    </lineage>
</organism>
<dbReference type="EMBL" id="CAFBNP010000082">
    <property type="protein sequence ID" value="CAB4953635.1"/>
    <property type="molecule type" value="Genomic_DNA"/>
</dbReference>
<dbReference type="GO" id="GO:0050661">
    <property type="term" value="F:NADP binding"/>
    <property type="evidence" value="ECO:0007669"/>
    <property type="project" value="TreeGrafter"/>
</dbReference>
<protein>
    <submittedName>
        <fullName evidence="2">Unannotated protein</fullName>
    </submittedName>
</protein>
<evidence type="ECO:0000259" key="1">
    <source>
        <dbReference type="Pfam" id="PF08501"/>
    </source>
</evidence>